<feature type="non-terminal residue" evidence="3">
    <location>
        <position position="1"/>
    </location>
</feature>
<feature type="chain" id="PRO_5032844610" evidence="2">
    <location>
        <begin position="26"/>
        <end position="255"/>
    </location>
</feature>
<dbReference type="EMBL" id="CAJNJA010083208">
    <property type="protein sequence ID" value="CAE7934497.1"/>
    <property type="molecule type" value="Genomic_DNA"/>
</dbReference>
<evidence type="ECO:0000313" key="4">
    <source>
        <dbReference type="Proteomes" id="UP000601435"/>
    </source>
</evidence>
<gene>
    <name evidence="3" type="primary">uppS</name>
    <name evidence="3" type="ORF">SNEC2469_LOCUS32642</name>
</gene>
<feature type="compositionally biased region" description="Acidic residues" evidence="1">
    <location>
        <begin position="48"/>
        <end position="73"/>
    </location>
</feature>
<reference evidence="3" key="1">
    <citation type="submission" date="2021-02" db="EMBL/GenBank/DDBJ databases">
        <authorList>
            <person name="Dougan E. K."/>
            <person name="Rhodes N."/>
            <person name="Thang M."/>
            <person name="Chan C."/>
        </authorList>
    </citation>
    <scope>NUCLEOTIDE SEQUENCE</scope>
</reference>
<proteinExistence type="predicted"/>
<accession>A0A813BZ25</accession>
<keyword evidence="4" id="KW-1185">Reference proteome</keyword>
<evidence type="ECO:0000256" key="2">
    <source>
        <dbReference type="SAM" id="SignalP"/>
    </source>
</evidence>
<sequence length="255" mass="27949">MTMVPMKGMMLLMMLWLCGPGGGRSEDVVIGHRDDDAAAVDDCAGGGDSDDSEDVGDDSADDADDAEESDDDSASTTMVTDSGDGFRKGYATRRLFAWWTYARLIEQNSGGLFVALLRSRPPGPPTPELRDLAWRLLPAMPLVDLALEDVLQLPEVLGHSWATYELLLGLGHENLQVQLRTMLAYLALRLWEQAPSKERLRRRLASDVSHLLPGIFRLPCGPEPSEGPLHLFAKLMPARRQAGHSIRMDLSPSGL</sequence>
<evidence type="ECO:0000313" key="3">
    <source>
        <dbReference type="EMBL" id="CAE7934497.1"/>
    </source>
</evidence>
<protein>
    <submittedName>
        <fullName evidence="3">UppS protein</fullName>
    </submittedName>
</protein>
<keyword evidence="2" id="KW-0732">Signal</keyword>
<comment type="caution">
    <text evidence="3">The sequence shown here is derived from an EMBL/GenBank/DDBJ whole genome shotgun (WGS) entry which is preliminary data.</text>
</comment>
<feature type="region of interest" description="Disordered" evidence="1">
    <location>
        <begin position="38"/>
        <end position="81"/>
    </location>
</feature>
<name>A0A813BZ25_9DINO</name>
<dbReference type="Proteomes" id="UP000601435">
    <property type="component" value="Unassembled WGS sequence"/>
</dbReference>
<feature type="signal peptide" evidence="2">
    <location>
        <begin position="1"/>
        <end position="25"/>
    </location>
</feature>
<organism evidence="3 4">
    <name type="scientific">Symbiodinium necroappetens</name>
    <dbReference type="NCBI Taxonomy" id="1628268"/>
    <lineage>
        <taxon>Eukaryota</taxon>
        <taxon>Sar</taxon>
        <taxon>Alveolata</taxon>
        <taxon>Dinophyceae</taxon>
        <taxon>Suessiales</taxon>
        <taxon>Symbiodiniaceae</taxon>
        <taxon>Symbiodinium</taxon>
    </lineage>
</organism>
<dbReference type="AlphaFoldDB" id="A0A813BZ25"/>
<dbReference type="OrthoDB" id="4173905at2759"/>
<evidence type="ECO:0000256" key="1">
    <source>
        <dbReference type="SAM" id="MobiDB-lite"/>
    </source>
</evidence>